<proteinExistence type="inferred from homology"/>
<dbReference type="InterPro" id="IPR021109">
    <property type="entry name" value="Peptidase_aspartic_dom_sf"/>
</dbReference>
<keyword evidence="4" id="KW-0677">Repeat</keyword>
<dbReference type="AlphaFoldDB" id="A0A1S2YCX8"/>
<keyword evidence="2 10" id="KW-0645">Protease</keyword>
<name>A0A1S2YCX8_CICAR</name>
<feature type="signal peptide" evidence="11">
    <location>
        <begin position="1"/>
        <end position="26"/>
    </location>
</feature>
<evidence type="ECO:0000313" key="13">
    <source>
        <dbReference type="Proteomes" id="UP000087171"/>
    </source>
</evidence>
<evidence type="ECO:0000256" key="5">
    <source>
        <dbReference type="ARBA" id="ARBA00022750"/>
    </source>
</evidence>
<dbReference type="PaxDb" id="3827-XP_004502513.1"/>
<evidence type="ECO:0000313" key="14">
    <source>
        <dbReference type="RefSeq" id="XP_004502513.1"/>
    </source>
</evidence>
<gene>
    <name evidence="14" type="primary">LOC101493539</name>
</gene>
<dbReference type="PANTHER" id="PTHR13683:SF227">
    <property type="entry name" value="EUKARYOTIC ASPARTYL PROTEASE FAMILY PROTEIN"/>
    <property type="match status" value="1"/>
</dbReference>
<dbReference type="KEGG" id="cam:101493539"/>
<dbReference type="OrthoDB" id="2747330at2759"/>
<feature type="active site" evidence="9">
    <location>
        <position position="279"/>
    </location>
</feature>
<dbReference type="SUPFAM" id="SSF50630">
    <property type="entry name" value="Acid proteases"/>
    <property type="match status" value="1"/>
</dbReference>
<evidence type="ECO:0000256" key="9">
    <source>
        <dbReference type="PIRSR" id="PIRSR601461-1"/>
    </source>
</evidence>
<feature type="chain" id="PRO_5010324275" description="Aspartic proteinase Asp1" evidence="11">
    <location>
        <begin position="27"/>
        <end position="417"/>
    </location>
</feature>
<dbReference type="PRINTS" id="PR00792">
    <property type="entry name" value="PEPSIN"/>
</dbReference>
<dbReference type="InterPro" id="IPR032861">
    <property type="entry name" value="TAXi_N"/>
</dbReference>
<keyword evidence="6 10" id="KW-0378">Hydrolase</keyword>
<keyword evidence="13" id="KW-1185">Reference proteome</keyword>
<dbReference type="PROSITE" id="PS00141">
    <property type="entry name" value="ASP_PROTEASE"/>
    <property type="match status" value="1"/>
</dbReference>
<feature type="domain" description="Peptidase A1" evidence="12">
    <location>
        <begin position="63"/>
        <end position="407"/>
    </location>
</feature>
<evidence type="ECO:0000256" key="6">
    <source>
        <dbReference type="ARBA" id="ARBA00022801"/>
    </source>
</evidence>
<sequence length="417" mass="45341">MDVKNRGVSLIILSLFLLLSSIFSSANRIIHNNNLKKNPIAFHSLVSSTIYSIQGNVYPLGFYTVTLNIGNPPKPYDLDIDTGSDITWIQCDAPCTGCTKPIEQLYKPHNNIVKCTDPICAAIQNHHCDDPNHQCDYEVVYADHGSSLGVLVRDPFPIGTSSSGSLLQPLVAFGCGYDQEFSGPNPPPDTIGVLGLGSGKTSILSQLSSQGYIRNVLGHCLSSKGGGYLFFGDQFVPSSGINWTPLIQNSPEQHYNTGPADILFNGMPTSVKNIQLIFDSGSSYTYFNPEVYNAVVTLVNNDVKGKLSDAFDDPSLPLCWKGAEPFKSLSDVETYFKPLDLSFSNSMDSPFHLPPSAYLIITEHGNVCLGILEGSQVDLGDLNVIGDISLQDKVVIYDNENKQIGWASTDCNTHPHP</sequence>
<evidence type="ECO:0000256" key="4">
    <source>
        <dbReference type="ARBA" id="ARBA00022737"/>
    </source>
</evidence>
<evidence type="ECO:0000256" key="2">
    <source>
        <dbReference type="ARBA" id="ARBA00022670"/>
    </source>
</evidence>
<dbReference type="GeneID" id="101493539"/>
<comment type="similarity">
    <text evidence="1 10">Belongs to the peptidase A1 family.</text>
</comment>
<feature type="active site" evidence="9">
    <location>
        <position position="81"/>
    </location>
</feature>
<accession>A0A1S2YCX8</accession>
<dbReference type="InterPro" id="IPR001461">
    <property type="entry name" value="Aspartic_peptidase_A1"/>
</dbReference>
<organism evidence="13 14">
    <name type="scientific">Cicer arietinum</name>
    <name type="common">Chickpea</name>
    <name type="synonym">Garbanzo</name>
    <dbReference type="NCBI Taxonomy" id="3827"/>
    <lineage>
        <taxon>Eukaryota</taxon>
        <taxon>Viridiplantae</taxon>
        <taxon>Streptophyta</taxon>
        <taxon>Embryophyta</taxon>
        <taxon>Tracheophyta</taxon>
        <taxon>Spermatophyta</taxon>
        <taxon>Magnoliopsida</taxon>
        <taxon>eudicotyledons</taxon>
        <taxon>Gunneridae</taxon>
        <taxon>Pentapetalae</taxon>
        <taxon>rosids</taxon>
        <taxon>fabids</taxon>
        <taxon>Fabales</taxon>
        <taxon>Fabaceae</taxon>
        <taxon>Papilionoideae</taxon>
        <taxon>50 kb inversion clade</taxon>
        <taxon>NPAAA clade</taxon>
        <taxon>Hologalegina</taxon>
        <taxon>IRL clade</taxon>
        <taxon>Cicereae</taxon>
        <taxon>Cicer</taxon>
    </lineage>
</organism>
<dbReference type="PROSITE" id="PS51767">
    <property type="entry name" value="PEPTIDASE_A1"/>
    <property type="match status" value="1"/>
</dbReference>
<reference evidence="14" key="2">
    <citation type="submission" date="2025-08" db="UniProtKB">
        <authorList>
            <consortium name="RefSeq"/>
        </authorList>
    </citation>
    <scope>IDENTIFICATION</scope>
    <source>
        <tissue evidence="14">Etiolated seedlings</tissue>
    </source>
</reference>
<dbReference type="RefSeq" id="XP_004502513.1">
    <property type="nucleotide sequence ID" value="XM_004502456.3"/>
</dbReference>
<evidence type="ECO:0000256" key="10">
    <source>
        <dbReference type="RuleBase" id="RU000454"/>
    </source>
</evidence>
<dbReference type="InterPro" id="IPR033121">
    <property type="entry name" value="PEPTIDASE_A1"/>
</dbReference>
<evidence type="ECO:0000256" key="7">
    <source>
        <dbReference type="ARBA" id="ARBA00068871"/>
    </source>
</evidence>
<dbReference type="FunFam" id="2.40.70.10:FF:000015">
    <property type="entry name" value="Aspartyl protease family protein"/>
    <property type="match status" value="1"/>
</dbReference>
<keyword evidence="5 10" id="KW-0064">Aspartyl protease</keyword>
<dbReference type="Pfam" id="PF14543">
    <property type="entry name" value="TAXi_N"/>
    <property type="match status" value="1"/>
</dbReference>
<dbReference type="FunFam" id="2.40.70.10:FF:000027">
    <property type="entry name" value="Aspartic proteinase Asp1 isoform A"/>
    <property type="match status" value="1"/>
</dbReference>
<keyword evidence="3 11" id="KW-0732">Signal</keyword>
<dbReference type="STRING" id="3827.A0A1S2YCX8"/>
<dbReference type="InterPro" id="IPR032799">
    <property type="entry name" value="TAXi_C"/>
</dbReference>
<dbReference type="GO" id="GO:0006508">
    <property type="term" value="P:proteolysis"/>
    <property type="evidence" value="ECO:0007669"/>
    <property type="project" value="UniProtKB-KW"/>
</dbReference>
<reference evidence="13" key="1">
    <citation type="journal article" date="2013" name="Nat. Biotechnol.">
        <title>Draft genome sequence of chickpea (Cicer arietinum) provides a resource for trait improvement.</title>
        <authorList>
            <person name="Varshney R.K."/>
            <person name="Song C."/>
            <person name="Saxena R.K."/>
            <person name="Azam S."/>
            <person name="Yu S."/>
            <person name="Sharpe A.G."/>
            <person name="Cannon S."/>
            <person name="Baek J."/>
            <person name="Rosen B.D."/>
            <person name="Tar'an B."/>
            <person name="Millan T."/>
            <person name="Zhang X."/>
            <person name="Ramsay L.D."/>
            <person name="Iwata A."/>
            <person name="Wang Y."/>
            <person name="Nelson W."/>
            <person name="Farmer A.D."/>
            <person name="Gaur P.M."/>
            <person name="Soderlund C."/>
            <person name="Penmetsa R.V."/>
            <person name="Xu C."/>
            <person name="Bharti A.K."/>
            <person name="He W."/>
            <person name="Winter P."/>
            <person name="Zhao S."/>
            <person name="Hane J.K."/>
            <person name="Carrasquilla-Garcia N."/>
            <person name="Condie J.A."/>
            <person name="Upadhyaya H.D."/>
            <person name="Luo M.C."/>
            <person name="Thudi M."/>
            <person name="Gowda C.L."/>
            <person name="Singh N.P."/>
            <person name="Lichtenzveig J."/>
            <person name="Gali K.K."/>
            <person name="Rubio J."/>
            <person name="Nadarajan N."/>
            <person name="Dolezel J."/>
            <person name="Bansal K.C."/>
            <person name="Xu X."/>
            <person name="Edwards D."/>
            <person name="Zhang G."/>
            <person name="Kahl G."/>
            <person name="Gil J."/>
            <person name="Singh K.B."/>
            <person name="Datta S.K."/>
            <person name="Jackson S.A."/>
            <person name="Wang J."/>
            <person name="Cook D.R."/>
        </authorList>
    </citation>
    <scope>NUCLEOTIDE SEQUENCE [LARGE SCALE GENOMIC DNA]</scope>
    <source>
        <strain evidence="13">cv. CDC Frontier</strain>
    </source>
</reference>
<dbReference type="PANTHER" id="PTHR13683">
    <property type="entry name" value="ASPARTYL PROTEASES"/>
    <property type="match status" value="1"/>
</dbReference>
<dbReference type="Gene3D" id="2.40.70.10">
    <property type="entry name" value="Acid Proteases"/>
    <property type="match status" value="2"/>
</dbReference>
<protein>
    <recommendedName>
        <fullName evidence="7">Aspartic proteinase Asp1</fullName>
    </recommendedName>
    <alternativeName>
        <fullName evidence="8">Nucellin-like protein</fullName>
    </alternativeName>
</protein>
<evidence type="ECO:0000259" key="12">
    <source>
        <dbReference type="PROSITE" id="PS51767"/>
    </source>
</evidence>
<dbReference type="GO" id="GO:0004190">
    <property type="term" value="F:aspartic-type endopeptidase activity"/>
    <property type="evidence" value="ECO:0007669"/>
    <property type="project" value="UniProtKB-KW"/>
</dbReference>
<evidence type="ECO:0000256" key="3">
    <source>
        <dbReference type="ARBA" id="ARBA00022729"/>
    </source>
</evidence>
<dbReference type="eggNOG" id="KOG1339">
    <property type="taxonomic scope" value="Eukaryota"/>
</dbReference>
<evidence type="ECO:0000256" key="8">
    <source>
        <dbReference type="ARBA" id="ARBA00077656"/>
    </source>
</evidence>
<dbReference type="InterPro" id="IPR001969">
    <property type="entry name" value="Aspartic_peptidase_AS"/>
</dbReference>
<evidence type="ECO:0000256" key="11">
    <source>
        <dbReference type="SAM" id="SignalP"/>
    </source>
</evidence>
<dbReference type="Proteomes" id="UP000087171">
    <property type="component" value="Chromosome Ca5"/>
</dbReference>
<dbReference type="Pfam" id="PF14541">
    <property type="entry name" value="TAXi_C"/>
    <property type="match status" value="1"/>
</dbReference>
<evidence type="ECO:0000256" key="1">
    <source>
        <dbReference type="ARBA" id="ARBA00007447"/>
    </source>
</evidence>